<comment type="catalytic activity">
    <reaction evidence="1">
        <text>Preferential release of a C-terminal arginine or lysine residue.</text>
        <dbReference type="EC" id="3.4.16.6"/>
    </reaction>
</comment>
<evidence type="ECO:0000256" key="2">
    <source>
        <dbReference type="ARBA" id="ARBA00004393"/>
    </source>
</evidence>
<keyword evidence="11" id="KW-0333">Golgi apparatus</keyword>
<evidence type="ECO:0000256" key="6">
    <source>
        <dbReference type="ARBA" id="ARBA00022692"/>
    </source>
</evidence>
<evidence type="ECO:0000256" key="10">
    <source>
        <dbReference type="ARBA" id="ARBA00022989"/>
    </source>
</evidence>
<evidence type="ECO:0000256" key="9">
    <source>
        <dbReference type="ARBA" id="ARBA00022801"/>
    </source>
</evidence>
<dbReference type="GO" id="GO:0006508">
    <property type="term" value="P:proteolysis"/>
    <property type="evidence" value="ECO:0007669"/>
    <property type="project" value="UniProtKB-KW"/>
</dbReference>
<gene>
    <name evidence="17" type="ORF">RI543_001195</name>
</gene>
<keyword evidence="13" id="KW-0325">Glycoprotein</keyword>
<evidence type="ECO:0000313" key="18">
    <source>
        <dbReference type="Proteomes" id="UP001306508"/>
    </source>
</evidence>
<reference evidence="18" key="1">
    <citation type="submission" date="2023-07" db="EMBL/GenBank/DDBJ databases">
        <title>A draft genome of Kazachstania heterogenica Y-27499.</title>
        <authorList>
            <person name="Donic C."/>
            <person name="Kralova J.S."/>
            <person name="Fidel L."/>
            <person name="Ben-Dor S."/>
            <person name="Jung S."/>
        </authorList>
    </citation>
    <scope>NUCLEOTIDE SEQUENCE [LARGE SCALE GENOMIC DNA]</scope>
    <source>
        <strain evidence="18">Y27499</strain>
    </source>
</reference>
<organism evidence="17 18">
    <name type="scientific">Arxiozyma heterogenica</name>
    <dbReference type="NCBI Taxonomy" id="278026"/>
    <lineage>
        <taxon>Eukaryota</taxon>
        <taxon>Fungi</taxon>
        <taxon>Dikarya</taxon>
        <taxon>Ascomycota</taxon>
        <taxon>Saccharomycotina</taxon>
        <taxon>Saccharomycetes</taxon>
        <taxon>Saccharomycetales</taxon>
        <taxon>Saccharomycetaceae</taxon>
        <taxon>Arxiozyma</taxon>
    </lineage>
</organism>
<dbReference type="SUPFAM" id="SSF53474">
    <property type="entry name" value="alpha/beta-Hydrolases"/>
    <property type="match status" value="1"/>
</dbReference>
<comment type="similarity">
    <text evidence="3 14">Belongs to the peptidase S10 family.</text>
</comment>
<evidence type="ECO:0000256" key="14">
    <source>
        <dbReference type="RuleBase" id="RU361156"/>
    </source>
</evidence>
<dbReference type="GO" id="GO:0006915">
    <property type="term" value="P:apoptotic process"/>
    <property type="evidence" value="ECO:0007669"/>
    <property type="project" value="UniProtKB-KW"/>
</dbReference>
<dbReference type="PANTHER" id="PTHR11802">
    <property type="entry name" value="SERINE PROTEASE FAMILY S10 SERINE CARBOXYPEPTIDASE"/>
    <property type="match status" value="1"/>
</dbReference>
<evidence type="ECO:0000256" key="11">
    <source>
        <dbReference type="ARBA" id="ARBA00023034"/>
    </source>
</evidence>
<evidence type="ECO:0000256" key="5">
    <source>
        <dbReference type="ARBA" id="ARBA00022670"/>
    </source>
</evidence>
<dbReference type="GO" id="GO:0005802">
    <property type="term" value="C:trans-Golgi network"/>
    <property type="evidence" value="ECO:0007669"/>
    <property type="project" value="TreeGrafter"/>
</dbReference>
<comment type="subcellular location">
    <subcellularLocation>
        <location evidence="2">Golgi apparatus</location>
        <location evidence="2">trans-Golgi network membrane</location>
        <topology evidence="2">Single-pass type I membrane protein</topology>
    </subcellularLocation>
</comment>
<keyword evidence="10 16" id="KW-1133">Transmembrane helix</keyword>
<evidence type="ECO:0000256" key="3">
    <source>
        <dbReference type="ARBA" id="ARBA00009431"/>
    </source>
</evidence>
<feature type="chain" id="PRO_5042671637" description="Carboxypeptidase" evidence="14">
    <location>
        <begin position="24"/>
        <end position="671"/>
    </location>
</feature>
<dbReference type="InterPro" id="IPR033124">
    <property type="entry name" value="Ser_caboxypep_his_AS"/>
</dbReference>
<dbReference type="InterPro" id="IPR001563">
    <property type="entry name" value="Peptidase_S10"/>
</dbReference>
<accession>A0AAN7W503</accession>
<evidence type="ECO:0000256" key="1">
    <source>
        <dbReference type="ARBA" id="ARBA00001003"/>
    </source>
</evidence>
<dbReference type="PANTHER" id="PTHR11802:SF190">
    <property type="entry name" value="PHEROMONE-PROCESSING CARBOXYPEPTIDASE KEX1"/>
    <property type="match status" value="1"/>
</dbReference>
<keyword evidence="8 14" id="KW-0732">Signal</keyword>
<dbReference type="PROSITE" id="PS00131">
    <property type="entry name" value="CARBOXYPEPT_SER_SER"/>
    <property type="match status" value="1"/>
</dbReference>
<dbReference type="Gene3D" id="3.40.50.1820">
    <property type="entry name" value="alpha/beta hydrolase"/>
    <property type="match status" value="1"/>
</dbReference>
<keyword evidence="4 14" id="KW-0121">Carboxypeptidase</keyword>
<evidence type="ECO:0000256" key="7">
    <source>
        <dbReference type="ARBA" id="ARBA00022703"/>
    </source>
</evidence>
<feature type="region of interest" description="Disordered" evidence="15">
    <location>
        <begin position="515"/>
        <end position="567"/>
    </location>
</feature>
<evidence type="ECO:0000256" key="12">
    <source>
        <dbReference type="ARBA" id="ARBA00023136"/>
    </source>
</evidence>
<dbReference type="AlphaFoldDB" id="A0AAN7W503"/>
<evidence type="ECO:0000256" key="15">
    <source>
        <dbReference type="SAM" id="MobiDB-lite"/>
    </source>
</evidence>
<dbReference type="Pfam" id="PF00450">
    <property type="entry name" value="Peptidase_S10"/>
    <property type="match status" value="1"/>
</dbReference>
<evidence type="ECO:0000256" key="4">
    <source>
        <dbReference type="ARBA" id="ARBA00022645"/>
    </source>
</evidence>
<keyword evidence="7" id="KW-0053">Apoptosis</keyword>
<dbReference type="PRINTS" id="PR00724">
    <property type="entry name" value="CRBOXYPTASEC"/>
</dbReference>
<dbReference type="EMBL" id="JAWIZZ010000036">
    <property type="protein sequence ID" value="KAK5781354.1"/>
    <property type="molecule type" value="Genomic_DNA"/>
</dbReference>
<dbReference type="PROSITE" id="PS00560">
    <property type="entry name" value="CARBOXYPEPT_SER_HIS"/>
    <property type="match status" value="1"/>
</dbReference>
<feature type="signal peptide" evidence="14">
    <location>
        <begin position="1"/>
        <end position="23"/>
    </location>
</feature>
<feature type="compositionally biased region" description="Acidic residues" evidence="15">
    <location>
        <begin position="526"/>
        <end position="563"/>
    </location>
</feature>
<evidence type="ECO:0000256" key="8">
    <source>
        <dbReference type="ARBA" id="ARBA00022729"/>
    </source>
</evidence>
<comment type="caution">
    <text evidence="17">The sequence shown here is derived from an EMBL/GenBank/DDBJ whole genome shotgun (WGS) entry which is preliminary data.</text>
</comment>
<feature type="transmembrane region" description="Helical" evidence="16">
    <location>
        <begin position="570"/>
        <end position="589"/>
    </location>
</feature>
<name>A0AAN7W503_9SACH</name>
<keyword evidence="6 16" id="KW-0812">Transmembrane</keyword>
<sequence>MVSGEYYLHLLLCVCYLLSLTWAADKSSTSDDLLLNQYLVDPTQLPGLDKIKDVNSIPQMYAGHISMFDDIKQDPNNNNNIPSDFGYFFWKFQDKSSQHNKDFDTKPLIFWFNGGPGCSSMDGALVEIGPFRIDHKGNAIINKGSWHTRGDLVFVDQPIGTGFSSFKGESINTLFEKDLNKISERLMEFLNKYFELFPMDLNKDIILAGESYAGQYIPYFAKFIQNRNKKIVSQDLKDKLYHLKSLLIGNGWIDPTSQSLSYLPFAMENGLIDRQSQFFIDLLKQHEDCQNKINSALSDSSSKFEYPECQKILQTLLTITSDVEQDQCINVYNYDLRDSYPACGMNWPEDISNVAKFFSKQQVQNALHINKNWENSWKECRLEVDEELTNQGMAQSIALLPNLLSDGIEIILFNGDKDLICNNKGILDSISNLEWGGSTGFTSNVQDYEWVYNNPDSGLDETVGYIKYDKNLTFISVFNASHMVPYDKSEISRGIIDISMNQVLLSTTEGKDIIITSGSPFKQTDEENEEEEEEEKNTDDNDNEEEKEEEEEDADEEEEEDDKEENKDNINGIIMISLFSLVGIFYGGLKYRQIILSKIFGSSYENIGNQKKKVTWADDLENGTSLEENFEDNTNDHNNIETTKADHIIPTSPFAPNNAEVENIFELKDMK</sequence>
<dbReference type="InterPro" id="IPR018202">
    <property type="entry name" value="Ser_caboxypep_ser_AS"/>
</dbReference>
<evidence type="ECO:0000256" key="16">
    <source>
        <dbReference type="SAM" id="Phobius"/>
    </source>
</evidence>
<dbReference type="Proteomes" id="UP001306508">
    <property type="component" value="Unassembled WGS sequence"/>
</dbReference>
<evidence type="ECO:0000256" key="13">
    <source>
        <dbReference type="ARBA" id="ARBA00023180"/>
    </source>
</evidence>
<dbReference type="InterPro" id="IPR029058">
    <property type="entry name" value="AB_hydrolase_fold"/>
</dbReference>
<dbReference type="EC" id="3.4.16.-" evidence="14"/>
<dbReference type="GO" id="GO:0004185">
    <property type="term" value="F:serine-type carboxypeptidase activity"/>
    <property type="evidence" value="ECO:0007669"/>
    <property type="project" value="UniProtKB-UniRule"/>
</dbReference>
<keyword evidence="5 14" id="KW-0645">Protease</keyword>
<protein>
    <recommendedName>
        <fullName evidence="14">Carboxypeptidase</fullName>
        <ecNumber evidence="14">3.4.16.-</ecNumber>
    </recommendedName>
</protein>
<keyword evidence="12 16" id="KW-0472">Membrane</keyword>
<evidence type="ECO:0000313" key="17">
    <source>
        <dbReference type="EMBL" id="KAK5781354.1"/>
    </source>
</evidence>
<proteinExistence type="inferred from homology"/>
<keyword evidence="18" id="KW-1185">Reference proteome</keyword>
<keyword evidence="9 14" id="KW-0378">Hydrolase</keyword>